<evidence type="ECO:0000313" key="3">
    <source>
        <dbReference type="EMBL" id="KJL20908.1"/>
    </source>
</evidence>
<dbReference type="EMBL" id="JYIU01000042">
    <property type="protein sequence ID" value="KJL20908.1"/>
    <property type="molecule type" value="Genomic_DNA"/>
</dbReference>
<evidence type="ECO:0000313" key="4">
    <source>
        <dbReference type="Proteomes" id="UP000033572"/>
    </source>
</evidence>
<comment type="caution">
    <text evidence="3">The sequence shown here is derived from an EMBL/GenBank/DDBJ whole genome shotgun (WGS) entry which is preliminary data.</text>
</comment>
<accession>A0A0F0KJ63</accession>
<keyword evidence="2" id="KW-0732">Signal</keyword>
<evidence type="ECO:0000256" key="1">
    <source>
        <dbReference type="SAM" id="Phobius"/>
    </source>
</evidence>
<dbReference type="PATRIC" id="fig|104336.4.peg.1911"/>
<dbReference type="AlphaFoldDB" id="A0A0F0KJ63"/>
<feature type="signal peptide" evidence="2">
    <location>
        <begin position="1"/>
        <end position="30"/>
    </location>
</feature>
<proteinExistence type="predicted"/>
<protein>
    <submittedName>
        <fullName evidence="3">Uncharacterized protein</fullName>
    </submittedName>
</protein>
<keyword evidence="1" id="KW-1133">Transmembrane helix</keyword>
<dbReference type="GeneID" id="94445292"/>
<feature type="chain" id="PRO_5002444392" evidence="2">
    <location>
        <begin position="31"/>
        <end position="233"/>
    </location>
</feature>
<keyword evidence="4" id="KW-1185">Reference proteome</keyword>
<dbReference type="RefSeq" id="WP_156149297.1">
    <property type="nucleotide sequence ID" value="NZ_CP031425.1"/>
</dbReference>
<feature type="transmembrane region" description="Helical" evidence="1">
    <location>
        <begin position="200"/>
        <end position="219"/>
    </location>
</feature>
<evidence type="ECO:0000256" key="2">
    <source>
        <dbReference type="SAM" id="SignalP"/>
    </source>
</evidence>
<organism evidence="3 4">
    <name type="scientific">Microbacterium foliorum</name>
    <dbReference type="NCBI Taxonomy" id="104336"/>
    <lineage>
        <taxon>Bacteria</taxon>
        <taxon>Bacillati</taxon>
        <taxon>Actinomycetota</taxon>
        <taxon>Actinomycetes</taxon>
        <taxon>Micrococcales</taxon>
        <taxon>Microbacteriaceae</taxon>
        <taxon>Microbacterium</taxon>
    </lineage>
</organism>
<reference evidence="3 4" key="1">
    <citation type="submission" date="2015-02" db="EMBL/GenBank/DDBJ databases">
        <title>Draft genome sequences of ten Microbacterium spp. with emphasis on heavy metal contaminated environments.</title>
        <authorList>
            <person name="Corretto E."/>
        </authorList>
    </citation>
    <scope>NUCLEOTIDE SEQUENCE [LARGE SCALE GENOMIC DNA]</scope>
    <source>
        <strain evidence="3 4">DSM 12966</strain>
    </source>
</reference>
<gene>
    <name evidence="3" type="ORF">RN50_01869</name>
</gene>
<name>A0A0F0KJ63_9MICO</name>
<keyword evidence="1" id="KW-0472">Membrane</keyword>
<dbReference type="Proteomes" id="UP000033572">
    <property type="component" value="Unassembled WGS sequence"/>
</dbReference>
<sequence length="233" mass="22861">MIRRSGVRAAAIASAVAAGMALIAPTAAWAVPSTQIVQGEVLTLVSVADWDAASSLRPGQPVRWDVTVSADAPEPGTVRVGVSATGDADLVVDAALCTQAWTAGGCPGGETVVRAAWSIPRDGAEVSLVEMSDDDAAHLRLSIALADAQLGSTLADAQLGSTLADAQLGSTEVRVHAQGSGESATVGPGGGLATTGPSPVAPWAVGGALLLLAAGWALAAAARARAAAKDGGS</sequence>
<keyword evidence="1" id="KW-0812">Transmembrane</keyword>